<name>A0A8H7Q2C6_MORIS</name>
<dbReference type="InterPro" id="IPR016087">
    <property type="entry name" value="Chalcone_isomerase"/>
</dbReference>
<dbReference type="PANTHER" id="PTHR47284:SF3">
    <property type="entry name" value="FATTY-ACID-BINDING PROTEIN 2"/>
    <property type="match status" value="1"/>
</dbReference>
<dbReference type="Proteomes" id="UP000654370">
    <property type="component" value="Unassembled WGS sequence"/>
</dbReference>
<organism evidence="2 3">
    <name type="scientific">Mortierella isabellina</name>
    <name type="common">Filamentous fungus</name>
    <name type="synonym">Umbelopsis isabellina</name>
    <dbReference type="NCBI Taxonomy" id="91625"/>
    <lineage>
        <taxon>Eukaryota</taxon>
        <taxon>Fungi</taxon>
        <taxon>Fungi incertae sedis</taxon>
        <taxon>Mucoromycota</taxon>
        <taxon>Mucoromycotina</taxon>
        <taxon>Umbelopsidomycetes</taxon>
        <taxon>Umbelopsidales</taxon>
        <taxon>Umbelopsidaceae</taxon>
        <taxon>Umbelopsis</taxon>
    </lineage>
</organism>
<protein>
    <recommendedName>
        <fullName evidence="1">Chalcone isomerase domain-containing protein</fullName>
    </recommendedName>
</protein>
<gene>
    <name evidence="2" type="ORF">INT43_000565</name>
</gene>
<comment type="caution">
    <text evidence="2">The sequence shown here is derived from an EMBL/GenBank/DDBJ whole genome shotgun (WGS) entry which is preliminary data.</text>
</comment>
<evidence type="ECO:0000259" key="1">
    <source>
        <dbReference type="Pfam" id="PF16035"/>
    </source>
</evidence>
<keyword evidence="3" id="KW-1185">Reference proteome</keyword>
<dbReference type="PANTHER" id="PTHR47284">
    <property type="entry name" value="FATTY-ACID-BINDING PROTEIN 2"/>
    <property type="match status" value="1"/>
</dbReference>
<dbReference type="Pfam" id="PF16035">
    <property type="entry name" value="Chalcone_2"/>
    <property type="match status" value="1"/>
</dbReference>
<proteinExistence type="predicted"/>
<evidence type="ECO:0000313" key="3">
    <source>
        <dbReference type="Proteomes" id="UP000654370"/>
    </source>
</evidence>
<dbReference type="EMBL" id="JAEPQZ010000002">
    <property type="protein sequence ID" value="KAG2184652.1"/>
    <property type="molecule type" value="Genomic_DNA"/>
</dbReference>
<dbReference type="InterPro" id="IPR036298">
    <property type="entry name" value="Chalcone_isomerase_sf"/>
</dbReference>
<accession>A0A8H7Q2C6</accession>
<dbReference type="InterPro" id="IPR016088">
    <property type="entry name" value="Chalcone_isomerase_3-sand"/>
</dbReference>
<dbReference type="AlphaFoldDB" id="A0A8H7Q2C6"/>
<dbReference type="Gene3D" id="3.50.70.10">
    <property type="match status" value="1"/>
</dbReference>
<dbReference type="OrthoDB" id="18193at2759"/>
<dbReference type="SUPFAM" id="SSF54626">
    <property type="entry name" value="Chalcone isomerase"/>
    <property type="match status" value="1"/>
</dbReference>
<dbReference type="GO" id="GO:0016872">
    <property type="term" value="F:intramolecular lyase activity"/>
    <property type="evidence" value="ECO:0007669"/>
    <property type="project" value="InterPro"/>
</dbReference>
<feature type="domain" description="Chalcone isomerase" evidence="1">
    <location>
        <begin position="100"/>
        <end position="260"/>
    </location>
</feature>
<sequence length="275" mass="30525">MFRVRSVSQAARRIGQSYPVAQPLIPGHRLVARRLASTASAKTTTSSTAWMAPAAVAAVGFSFLLSSAVQTEAARSETIEEPMTNMQFPLTIHNGTDQKVILGLGSRQVSFLKMNVYVMGMYISVKDARVLRKAGIWTDAQAAMDSMDHAQQMLKQPIDIAIRIVPTRATGGQHLRDGFTRSLLQLMRDHSKELTEDDERQILEGIQDFKAKFPSTKVNKGDEFIFTRTANGGLKIEFRGKELGTVKNRWVADNFVVGYVKLGIVKNVLENDNLR</sequence>
<reference evidence="2" key="1">
    <citation type="submission" date="2020-12" db="EMBL/GenBank/DDBJ databases">
        <title>Metabolic potential, ecology and presence of endohyphal bacteria is reflected in genomic diversity of Mucoromycotina.</title>
        <authorList>
            <person name="Muszewska A."/>
            <person name="Okrasinska A."/>
            <person name="Steczkiewicz K."/>
            <person name="Drgas O."/>
            <person name="Orlowska M."/>
            <person name="Perlinska-Lenart U."/>
            <person name="Aleksandrzak-Piekarczyk T."/>
            <person name="Szatraj K."/>
            <person name="Zielenkiewicz U."/>
            <person name="Pilsyk S."/>
            <person name="Malc E."/>
            <person name="Mieczkowski P."/>
            <person name="Kruszewska J.S."/>
            <person name="Biernat P."/>
            <person name="Pawlowska J."/>
        </authorList>
    </citation>
    <scope>NUCLEOTIDE SEQUENCE</scope>
    <source>
        <strain evidence="2">WA0000067209</strain>
    </source>
</reference>
<evidence type="ECO:0000313" key="2">
    <source>
        <dbReference type="EMBL" id="KAG2184652.1"/>
    </source>
</evidence>